<comment type="subcellular location">
    <subcellularLocation>
        <location evidence="1">Membrane</location>
        <topology evidence="1">Multi-pass membrane protein</topology>
    </subcellularLocation>
</comment>
<dbReference type="PANTHER" id="PTHR14269:SF11">
    <property type="entry name" value="CDP-DIACYLGLYCEROL--GLYCEROL-3-PHOSPHATE 3-PHOSPHATIDYLTRANSFERASE"/>
    <property type="match status" value="1"/>
</dbReference>
<dbReference type="Proteomes" id="UP000325004">
    <property type="component" value="Chromosome"/>
</dbReference>
<dbReference type="InterPro" id="IPR050324">
    <property type="entry name" value="CDP-alcohol_PTase-I"/>
</dbReference>
<comment type="catalytic activity">
    <reaction evidence="14">
        <text>a CDP-1,2-diacyl-sn-glycerol + sn-glycerol 3-phosphate = a 1,2-diacyl-sn-glycero-3-phospho-(1'-sn-glycero-3'-phosphate) + CMP + H(+)</text>
        <dbReference type="Rhea" id="RHEA:12593"/>
        <dbReference type="ChEBI" id="CHEBI:15378"/>
        <dbReference type="ChEBI" id="CHEBI:57597"/>
        <dbReference type="ChEBI" id="CHEBI:58332"/>
        <dbReference type="ChEBI" id="CHEBI:60110"/>
        <dbReference type="ChEBI" id="CHEBI:60377"/>
        <dbReference type="EC" id="2.7.8.5"/>
    </reaction>
</comment>
<evidence type="ECO:0000256" key="1">
    <source>
        <dbReference type="ARBA" id="ARBA00004141"/>
    </source>
</evidence>
<evidence type="ECO:0000256" key="6">
    <source>
        <dbReference type="ARBA" id="ARBA00022516"/>
    </source>
</evidence>
<proteinExistence type="inferred from homology"/>
<evidence type="ECO:0000256" key="11">
    <source>
        <dbReference type="ARBA" id="ARBA00023136"/>
    </source>
</evidence>
<evidence type="ECO:0000256" key="2">
    <source>
        <dbReference type="ARBA" id="ARBA00005042"/>
    </source>
</evidence>
<feature type="transmembrane region" description="Helical" evidence="16">
    <location>
        <begin position="140"/>
        <end position="158"/>
    </location>
</feature>
<evidence type="ECO:0000256" key="15">
    <source>
        <dbReference type="RuleBase" id="RU003750"/>
    </source>
</evidence>
<feature type="transmembrane region" description="Helical" evidence="16">
    <location>
        <begin position="7"/>
        <end position="24"/>
    </location>
</feature>
<evidence type="ECO:0000256" key="14">
    <source>
        <dbReference type="ARBA" id="ARBA00048586"/>
    </source>
</evidence>
<organism evidence="17 18">
    <name type="scientific">Candidatus Cytomitobacter primus</name>
    <dbReference type="NCBI Taxonomy" id="2066024"/>
    <lineage>
        <taxon>Bacteria</taxon>
        <taxon>Pseudomonadati</taxon>
        <taxon>Pseudomonadota</taxon>
        <taxon>Alphaproteobacteria</taxon>
        <taxon>Holosporales</taxon>
        <taxon>Holosporaceae</taxon>
        <taxon>Candidatus Cytomitobacter</taxon>
    </lineage>
</organism>
<dbReference type="Gene3D" id="1.20.120.1760">
    <property type="match status" value="1"/>
</dbReference>
<reference evidence="17 18" key="1">
    <citation type="submission" date="2019-08" db="EMBL/GenBank/DDBJ databases">
        <title>Highly reduced genomes of protist endosymbionts show evolutionary convergence.</title>
        <authorList>
            <person name="George E."/>
            <person name="Husnik F."/>
            <person name="Tashyreva D."/>
            <person name="Prokopchuk G."/>
            <person name="Horak A."/>
            <person name="Kwong W.K."/>
            <person name="Lukes J."/>
            <person name="Keeling P.J."/>
        </authorList>
    </citation>
    <scope>NUCLEOTIDE SEQUENCE [LARGE SCALE GENOMIC DNA]</scope>
    <source>
        <strain evidence="17">1604LC</strain>
    </source>
</reference>
<gene>
    <name evidence="17" type="ORF">FZC34_01975</name>
</gene>
<dbReference type="GO" id="GO:0016020">
    <property type="term" value="C:membrane"/>
    <property type="evidence" value="ECO:0007669"/>
    <property type="project" value="UniProtKB-SubCell"/>
</dbReference>
<protein>
    <recommendedName>
        <fullName evidence="5">CDP-diacylglycerol--glycerol-3-phosphate 3-phosphatidyltransferase</fullName>
        <ecNumber evidence="4">2.7.8.5</ecNumber>
    </recommendedName>
</protein>
<keyword evidence="12" id="KW-0594">Phospholipid biosynthesis</keyword>
<evidence type="ECO:0000256" key="5">
    <source>
        <dbReference type="ARBA" id="ARBA00014944"/>
    </source>
</evidence>
<evidence type="ECO:0000313" key="18">
    <source>
        <dbReference type="Proteomes" id="UP000325004"/>
    </source>
</evidence>
<evidence type="ECO:0000256" key="13">
    <source>
        <dbReference type="ARBA" id="ARBA00023264"/>
    </source>
</evidence>
<dbReference type="GO" id="GO:0008444">
    <property type="term" value="F:CDP-diacylglycerol-glycerol-3-phosphate 3-phosphatidyltransferase activity"/>
    <property type="evidence" value="ECO:0007669"/>
    <property type="project" value="UniProtKB-EC"/>
</dbReference>
<evidence type="ECO:0000256" key="8">
    <source>
        <dbReference type="ARBA" id="ARBA00022692"/>
    </source>
</evidence>
<accession>A0A5C0UF36</accession>
<dbReference type="EMBL" id="CP043316">
    <property type="protein sequence ID" value="QEK38668.1"/>
    <property type="molecule type" value="Genomic_DNA"/>
</dbReference>
<dbReference type="GO" id="GO:0046474">
    <property type="term" value="P:glycerophospholipid biosynthetic process"/>
    <property type="evidence" value="ECO:0007669"/>
    <property type="project" value="TreeGrafter"/>
</dbReference>
<evidence type="ECO:0000256" key="4">
    <source>
        <dbReference type="ARBA" id="ARBA00013170"/>
    </source>
</evidence>
<comment type="pathway">
    <text evidence="2">Phospholipid metabolism; phosphatidylglycerol biosynthesis; phosphatidylglycerol from CDP-diacylglycerol: step 1/2.</text>
</comment>
<dbReference type="InterPro" id="IPR000462">
    <property type="entry name" value="CDP-OH_P_trans"/>
</dbReference>
<dbReference type="InterPro" id="IPR048254">
    <property type="entry name" value="CDP_ALCOHOL_P_TRANSF_CS"/>
</dbReference>
<dbReference type="AlphaFoldDB" id="A0A5C0UF36"/>
<dbReference type="InterPro" id="IPR004570">
    <property type="entry name" value="Phosphatidylglycerol_P_synth"/>
</dbReference>
<comment type="similarity">
    <text evidence="3 15">Belongs to the CDP-alcohol phosphatidyltransferase class-I family.</text>
</comment>
<dbReference type="EC" id="2.7.8.5" evidence="4"/>
<evidence type="ECO:0000256" key="16">
    <source>
        <dbReference type="SAM" id="Phobius"/>
    </source>
</evidence>
<keyword evidence="7 15" id="KW-0808">Transferase</keyword>
<dbReference type="RefSeq" id="WP_148971789.1">
    <property type="nucleotide sequence ID" value="NZ_CP043316.1"/>
</dbReference>
<evidence type="ECO:0000256" key="7">
    <source>
        <dbReference type="ARBA" id="ARBA00022679"/>
    </source>
</evidence>
<dbReference type="KEGG" id="cpri:FZC34_01975"/>
<dbReference type="InterPro" id="IPR043130">
    <property type="entry name" value="CDP-OH_PTrfase_TM_dom"/>
</dbReference>
<keyword evidence="6" id="KW-0444">Lipid biosynthesis</keyword>
<name>A0A5C0UF36_9PROT</name>
<evidence type="ECO:0000313" key="17">
    <source>
        <dbReference type="EMBL" id="QEK38668.1"/>
    </source>
</evidence>
<sequence>MHLIPNLITVSRLVLGVLFFMLYPKHASPLILLGALSDVLDGFIARAFHMTSKLGEILDPIVDKIFWILVILKLYLNDIIPAWFISIILIRDMIFFAAFLYMLYKKIDRFKATWSGKLTAVVVGSTIFISLHETCPFCMYRLYVLCVGMIIVNILDYYKRVFR</sequence>
<evidence type="ECO:0000256" key="3">
    <source>
        <dbReference type="ARBA" id="ARBA00010441"/>
    </source>
</evidence>
<keyword evidence="8 16" id="KW-0812">Transmembrane</keyword>
<dbReference type="PIRSF" id="PIRSF000847">
    <property type="entry name" value="Phos_ph_gly_syn"/>
    <property type="match status" value="1"/>
</dbReference>
<keyword evidence="11 16" id="KW-0472">Membrane</keyword>
<keyword evidence="13" id="KW-1208">Phospholipid metabolism</keyword>
<keyword evidence="9 16" id="KW-1133">Transmembrane helix</keyword>
<dbReference type="PROSITE" id="PS00379">
    <property type="entry name" value="CDP_ALCOHOL_P_TRANSF"/>
    <property type="match status" value="1"/>
</dbReference>
<evidence type="ECO:0000256" key="10">
    <source>
        <dbReference type="ARBA" id="ARBA00023098"/>
    </source>
</evidence>
<keyword evidence="10" id="KW-0443">Lipid metabolism</keyword>
<feature type="transmembrane region" description="Helical" evidence="16">
    <location>
        <begin position="116"/>
        <end position="134"/>
    </location>
</feature>
<feature type="transmembrane region" description="Helical" evidence="16">
    <location>
        <begin position="82"/>
        <end position="104"/>
    </location>
</feature>
<dbReference type="PANTHER" id="PTHR14269">
    <property type="entry name" value="CDP-DIACYLGLYCEROL--GLYCEROL-3-PHOSPHATE 3-PHOSPHATIDYLTRANSFERASE-RELATED"/>
    <property type="match status" value="1"/>
</dbReference>
<evidence type="ECO:0000256" key="12">
    <source>
        <dbReference type="ARBA" id="ARBA00023209"/>
    </source>
</evidence>
<dbReference type="Pfam" id="PF01066">
    <property type="entry name" value="CDP-OH_P_transf"/>
    <property type="match status" value="1"/>
</dbReference>
<evidence type="ECO:0000256" key="9">
    <source>
        <dbReference type="ARBA" id="ARBA00022989"/>
    </source>
</evidence>
<dbReference type="OrthoDB" id="9796672at2"/>
<keyword evidence="18" id="KW-1185">Reference proteome</keyword>